<feature type="compositionally biased region" description="Polar residues" evidence="1">
    <location>
        <begin position="1595"/>
        <end position="1608"/>
    </location>
</feature>
<dbReference type="GeneTree" id="ENSGT00940000171499"/>
<proteinExistence type="predicted"/>
<feature type="compositionally biased region" description="Polar residues" evidence="1">
    <location>
        <begin position="1798"/>
        <end position="1807"/>
    </location>
</feature>
<feature type="region of interest" description="Disordered" evidence="1">
    <location>
        <begin position="1441"/>
        <end position="1531"/>
    </location>
</feature>
<feature type="compositionally biased region" description="Polar residues" evidence="1">
    <location>
        <begin position="828"/>
        <end position="858"/>
    </location>
</feature>
<evidence type="ECO:0000313" key="3">
    <source>
        <dbReference type="Ensembl" id="ENSLLEP00000035385.1"/>
    </source>
</evidence>
<feature type="compositionally biased region" description="Polar residues" evidence="1">
    <location>
        <begin position="1495"/>
        <end position="1519"/>
    </location>
</feature>
<feature type="compositionally biased region" description="Basic and acidic residues" evidence="1">
    <location>
        <begin position="1731"/>
        <end position="1747"/>
    </location>
</feature>
<dbReference type="Pfam" id="PF00498">
    <property type="entry name" value="FHA"/>
    <property type="match status" value="1"/>
</dbReference>
<sequence>MPRFGEIIVIKRNGSDGTHFPLTATTCLFGRQAECDIRIQLPHVSKEHCRVEVKGNKEIFVTNLSTVNPAQLNGKAIQQPVRLTHGDVLTIIDRSFRFEEAGSKPVRRRSTGLGSDTYQELQNEKFSSIDETVELESSKFFKKSRKSEGVISKTTHTRRSLQITSSKDVARSWADIVKIGVAKPQKKNDKPALKAKITKKKKAIKTPLKKAKALSSTGHADSPATILIGRAHTRSVNITGHAPKVIRNPAAKINIDQDESFTGMAQLFSTPVSTNQRRSVRKASNDTGTPRSAVYEMSVVKTPEESGEMVVSPMNSLLTTQRKKYSQEAVSRLLRSPVSLELLKDQEEGNTGSTVTHSEATAHKPEEAESYSNKGKRSKTPKEKRKTMNLTGIKRLMKTPKQRGTPITDPVALKKMLRTPTFVESLPVANTRRSAKLDDLVGVKNLMKTPKQKGEPVLGFMGIQRIVKTPRQKGEPVEDLTGIKRIMRTPKQKGEPVEDMVGIKRIMTTPKEKSQSLEDMEGVSRLMSTPTENTHPIEEIFGIRQLIKTPPKKTAVVKEVLGIANHTPTGSIESTELVRTKSKTLSLGSERGISTKRLSENVEIQKLHEHVPSGEMNTPQPRKRGRPSKTTGSSVEKRTQGALNNAEKLAKVSNSQTLATTKRRSRSSTNVEIHEHLPAGGEMKTTQPQKRGRPSKSTGLSADKNTQKALNDTHNVQETKVSDAETEPSTRRSRSSSNAEKQTLHEPVVSADGEMKTTQAQKRGRPSKSTGLSADKNTQKALNDTHNVQETKVSDAETEPSTRRSRSSSNAEKQTLHEPVVSADGEMKTTQAQKRGRPSKSTGLSADKNTQKALNDTHNVQETKVSDAETEPSTRRSRSSSNAEKQTLHEPVVSADGEMKTTQAQKRGRPSKSTGLSADKNTQNALNDTHNVQETKVSDAETEPSTRRSRSSSNAEKQTLYEPVVSADGEMKTTQAQKRGRPSKSTGLSADKNTQKALNDTHNVQETKVSDAETEPSTRRSRSSSNTEKQTLHEPVVSADGEMKTTQAQKRGRPSKSTGLSADNNTQKALNDTHNVQETVKVSSAETEPATRRSRSSSNSEKQTLHEPVVSADGEMKTTQAQKRGRPSKSTGLSADKNTQKALNVSDAETEPSTRRSRSSSNAEKQTLHEPVVSADGEMKTTPPRKRGRPSKNTELPAENSTQKALNAQYVQEQAQVTNAETETSKRRSRSTTNVTQVPGTSLPEVNKPAQESKTVGSTKPRQARGKLSGNVKESLEQNDVNVKSPPAKRRGRPVKDILPESLGNKATEQPASPPSKSGSAGSKSPKKTWRQSKNVQIETQESKVLVNQEPENSVPKRKGRFTKSSVKDVIPSEQLPQDHQDNSAVTVSSRSSNRKTAKSHNIPKRITHATANQQSIQSSRETHLKVSLQENVELQVVESVKQTELGKHTASKTRSRRNVQTAGAAENLPVTEPEQSKDEPAPVEKAVGRRTVRNKSLQVANEQSSVSEVVNLSTTQPEESTEKPPVEKAIVRAGRRKNIEEVIEQLSGLKGNLKSAQGRVFKTTSATEAKKSQSAEEEQPALTKSRRQKGHTAVNLQTKKSRANTAENAGESAGVQHLENSSATSESAPIESPVKSTNVTQPARRGRFAKVKDVVPAPEAEVNESKRLSDFASKVVVLEETSSSIVISKNVKGRRKDQSKGGTFLVSKSESTTVEHVESTKTINKRSMRGKKDLPPAEDLHTDADATLRQSRRAKQILQPLDGERGLNQKSSKNRAVQWRTPVANQGTSSESRESSHTQPETSSKVSARGKSKESAEELIVPSKRSRRNAGVEENGTTDTERPSEEAKVSPAKSGKKVAKKQTQNVAVPVVVDGDILKPKGRGRGAVSKSLVQENNEVAGSTLPKRRGRRAAVQAPSQDVVISPHKTVDKDVLENADPVDRIPKSRRAVKRKANSTEPADEGSVVSAKTSKKPAVLEESPAKKNKTEGTTSSTQKSGKHKSASKSENKKAVQETTARTTRASARTRK</sequence>
<evidence type="ECO:0000259" key="2">
    <source>
        <dbReference type="PROSITE" id="PS50006"/>
    </source>
</evidence>
<feature type="compositionally biased region" description="Polar residues" evidence="1">
    <location>
        <begin position="349"/>
        <end position="359"/>
    </location>
</feature>
<feature type="compositionally biased region" description="Basic and acidic residues" evidence="1">
    <location>
        <begin position="1521"/>
        <end position="1531"/>
    </location>
</feature>
<accession>A0A8C5QCY1</accession>
<feature type="compositionally biased region" description="Basic and acidic residues" evidence="1">
    <location>
        <begin position="1927"/>
        <end position="1944"/>
    </location>
</feature>
<feature type="region of interest" description="Disordered" evidence="1">
    <location>
        <begin position="341"/>
        <end position="388"/>
    </location>
</feature>
<evidence type="ECO:0000256" key="1">
    <source>
        <dbReference type="SAM" id="MobiDB-lite"/>
    </source>
</evidence>
<dbReference type="InterPro" id="IPR017956">
    <property type="entry name" value="AT_hook_DNA-bd_motif"/>
</dbReference>
<name>A0A8C5QCY1_9ANUR</name>
<dbReference type="InterPro" id="IPR012568">
    <property type="entry name" value="KI67R"/>
</dbReference>
<feature type="domain" description="FHA" evidence="2">
    <location>
        <begin position="27"/>
        <end position="77"/>
    </location>
</feature>
<dbReference type="InterPro" id="IPR008984">
    <property type="entry name" value="SMAD_FHA_dom_sf"/>
</dbReference>
<dbReference type="GO" id="GO:0005694">
    <property type="term" value="C:chromosome"/>
    <property type="evidence" value="ECO:0007669"/>
    <property type="project" value="TreeGrafter"/>
</dbReference>
<reference evidence="3" key="2">
    <citation type="submission" date="2025-09" db="UniProtKB">
        <authorList>
            <consortium name="Ensembl"/>
        </authorList>
    </citation>
    <scope>IDENTIFICATION</scope>
</reference>
<feature type="compositionally biased region" description="Polar residues" evidence="1">
    <location>
        <begin position="1044"/>
        <end position="1086"/>
    </location>
</feature>
<dbReference type="SMART" id="SM00384">
    <property type="entry name" value="AT_hook"/>
    <property type="match status" value="10"/>
</dbReference>
<dbReference type="PRINTS" id="PR00929">
    <property type="entry name" value="ATHOOK"/>
</dbReference>
<feature type="compositionally biased region" description="Low complexity" evidence="1">
    <location>
        <begin position="1315"/>
        <end position="1324"/>
    </location>
</feature>
<feature type="compositionally biased region" description="Polar residues" evidence="1">
    <location>
        <begin position="1891"/>
        <end position="1900"/>
    </location>
</feature>
<feature type="compositionally biased region" description="Polar residues" evidence="1">
    <location>
        <begin position="1619"/>
        <end position="1628"/>
    </location>
</feature>
<feature type="compositionally biased region" description="Polar residues" evidence="1">
    <location>
        <begin position="1383"/>
        <end position="1392"/>
    </location>
</feature>
<organism evidence="3 4">
    <name type="scientific">Leptobrachium leishanense</name>
    <name type="common">Leishan spiny toad</name>
    <dbReference type="NCBI Taxonomy" id="445787"/>
    <lineage>
        <taxon>Eukaryota</taxon>
        <taxon>Metazoa</taxon>
        <taxon>Chordata</taxon>
        <taxon>Craniata</taxon>
        <taxon>Vertebrata</taxon>
        <taxon>Euteleostomi</taxon>
        <taxon>Amphibia</taxon>
        <taxon>Batrachia</taxon>
        <taxon>Anura</taxon>
        <taxon>Pelobatoidea</taxon>
        <taxon>Megophryidae</taxon>
        <taxon>Leptobrachium</taxon>
    </lineage>
</organism>
<feature type="compositionally biased region" description="Basic residues" evidence="1">
    <location>
        <begin position="1945"/>
        <end position="1954"/>
    </location>
</feature>
<dbReference type="GO" id="GO:0007088">
    <property type="term" value="P:regulation of mitotic nuclear division"/>
    <property type="evidence" value="ECO:0007669"/>
    <property type="project" value="TreeGrafter"/>
</dbReference>
<dbReference type="SMART" id="SM00240">
    <property type="entry name" value="FHA"/>
    <property type="match status" value="1"/>
</dbReference>
<feature type="compositionally biased region" description="Polar residues" evidence="1">
    <location>
        <begin position="1410"/>
        <end position="1420"/>
    </location>
</feature>
<dbReference type="GO" id="GO:0005634">
    <property type="term" value="C:nucleus"/>
    <property type="evidence" value="ECO:0007669"/>
    <property type="project" value="TreeGrafter"/>
</dbReference>
<reference evidence="3" key="1">
    <citation type="submission" date="2025-08" db="UniProtKB">
        <authorList>
            <consortium name="Ensembl"/>
        </authorList>
    </citation>
    <scope>IDENTIFICATION</scope>
</reference>
<evidence type="ECO:0000313" key="4">
    <source>
        <dbReference type="Proteomes" id="UP000694569"/>
    </source>
</evidence>
<feature type="compositionally biased region" description="Polar residues" evidence="1">
    <location>
        <begin position="900"/>
        <end position="930"/>
    </location>
</feature>
<dbReference type="OrthoDB" id="6288785at2759"/>
<protein>
    <recommendedName>
        <fullName evidence="2">FHA domain-containing protein</fullName>
    </recommendedName>
</protein>
<dbReference type="InterPro" id="IPR000253">
    <property type="entry name" value="FHA_dom"/>
</dbReference>
<feature type="compositionally biased region" description="Polar residues" evidence="1">
    <location>
        <begin position="684"/>
        <end position="714"/>
    </location>
</feature>
<feature type="compositionally biased region" description="Polar residues" evidence="1">
    <location>
        <begin position="756"/>
        <end position="786"/>
    </location>
</feature>
<dbReference type="GO" id="GO:0003677">
    <property type="term" value="F:DNA binding"/>
    <property type="evidence" value="ECO:0007669"/>
    <property type="project" value="InterPro"/>
</dbReference>
<feature type="compositionally biased region" description="Polar residues" evidence="1">
    <location>
        <begin position="1250"/>
        <end position="1261"/>
    </location>
</feature>
<keyword evidence="4" id="KW-1185">Reference proteome</keyword>
<feature type="compositionally biased region" description="Basic residues" evidence="1">
    <location>
        <begin position="374"/>
        <end position="387"/>
    </location>
</feature>
<feature type="compositionally biased region" description="Basic and acidic residues" evidence="1">
    <location>
        <begin position="1840"/>
        <end position="1849"/>
    </location>
</feature>
<feature type="compositionally biased region" description="Low complexity" evidence="1">
    <location>
        <begin position="2015"/>
        <end position="2028"/>
    </location>
</feature>
<dbReference type="PANTHER" id="PTHR21603:SF17">
    <property type="entry name" value="PROLIFERATION MARKER PROTEIN KI-67"/>
    <property type="match status" value="1"/>
</dbReference>
<dbReference type="SUPFAM" id="SSF49879">
    <property type="entry name" value="SMAD/FHA domain"/>
    <property type="match status" value="1"/>
</dbReference>
<dbReference type="Gene3D" id="2.60.200.20">
    <property type="match status" value="1"/>
</dbReference>
<feature type="region of interest" description="Disordered" evidence="1">
    <location>
        <begin position="606"/>
        <end position="1423"/>
    </location>
</feature>
<dbReference type="Pfam" id="PF08065">
    <property type="entry name" value="KI67R"/>
    <property type="match status" value="1"/>
</dbReference>
<dbReference type="PROSITE" id="PS50006">
    <property type="entry name" value="FHA_DOMAIN"/>
    <property type="match status" value="1"/>
</dbReference>
<dbReference type="Proteomes" id="UP000694569">
    <property type="component" value="Unplaced"/>
</dbReference>
<dbReference type="SMART" id="SM01295">
    <property type="entry name" value="K167R"/>
    <property type="match status" value="1"/>
</dbReference>
<feature type="region of interest" description="Disordered" evidence="1">
    <location>
        <begin position="1692"/>
        <end position="2028"/>
    </location>
</feature>
<feature type="compositionally biased region" description="Basic residues" evidence="1">
    <location>
        <begin position="1393"/>
        <end position="1408"/>
    </location>
</feature>
<dbReference type="GO" id="GO:0051983">
    <property type="term" value="P:regulation of chromosome segregation"/>
    <property type="evidence" value="ECO:0007669"/>
    <property type="project" value="TreeGrafter"/>
</dbReference>
<feature type="region of interest" description="Disordered" evidence="1">
    <location>
        <begin position="1551"/>
        <end position="1652"/>
    </location>
</feature>
<feature type="compositionally biased region" description="Polar residues" evidence="1">
    <location>
        <begin position="1117"/>
        <end position="1143"/>
    </location>
</feature>
<feature type="compositionally biased region" description="Polar residues" evidence="1">
    <location>
        <begin position="972"/>
        <end position="1002"/>
    </location>
</feature>
<dbReference type="Ensembl" id="ENSLLET00000036731.1">
    <property type="protein sequence ID" value="ENSLLEP00000035385.1"/>
    <property type="gene ID" value="ENSLLEG00000022358.1"/>
</dbReference>
<dbReference type="PANTHER" id="PTHR21603">
    <property type="entry name" value="ANTIGEN KI-67-LIKE PROTEIN"/>
    <property type="match status" value="1"/>
</dbReference>
<feature type="compositionally biased region" description="Polar residues" evidence="1">
    <location>
        <begin position="1191"/>
        <end position="1222"/>
    </location>
</feature>
<dbReference type="CDD" id="cd22673">
    <property type="entry name" value="FHA_Ki67"/>
    <property type="match status" value="1"/>
</dbReference>